<organism evidence="1 2">
    <name type="scientific">Brachionus plicatilis</name>
    <name type="common">Marine rotifer</name>
    <name type="synonym">Brachionus muelleri</name>
    <dbReference type="NCBI Taxonomy" id="10195"/>
    <lineage>
        <taxon>Eukaryota</taxon>
        <taxon>Metazoa</taxon>
        <taxon>Spiralia</taxon>
        <taxon>Gnathifera</taxon>
        <taxon>Rotifera</taxon>
        <taxon>Eurotatoria</taxon>
        <taxon>Monogononta</taxon>
        <taxon>Pseudotrocha</taxon>
        <taxon>Ploima</taxon>
        <taxon>Brachionidae</taxon>
        <taxon>Brachionus</taxon>
    </lineage>
</organism>
<accession>A0A3M7T1H8</accession>
<dbReference type="Proteomes" id="UP000276133">
    <property type="component" value="Unassembled WGS sequence"/>
</dbReference>
<protein>
    <submittedName>
        <fullName evidence="1">Uncharacterized protein</fullName>
    </submittedName>
</protein>
<comment type="caution">
    <text evidence="1">The sequence shown here is derived from an EMBL/GenBank/DDBJ whole genome shotgun (WGS) entry which is preliminary data.</text>
</comment>
<evidence type="ECO:0000313" key="1">
    <source>
        <dbReference type="EMBL" id="RNA41874.1"/>
    </source>
</evidence>
<dbReference type="AlphaFoldDB" id="A0A3M7T1H8"/>
<reference evidence="1 2" key="1">
    <citation type="journal article" date="2018" name="Sci. Rep.">
        <title>Genomic signatures of local adaptation to the degree of environmental predictability in rotifers.</title>
        <authorList>
            <person name="Franch-Gras L."/>
            <person name="Hahn C."/>
            <person name="Garcia-Roger E.M."/>
            <person name="Carmona M.J."/>
            <person name="Serra M."/>
            <person name="Gomez A."/>
        </authorList>
    </citation>
    <scope>NUCLEOTIDE SEQUENCE [LARGE SCALE GENOMIC DNA]</scope>
    <source>
        <strain evidence="1">HYR1</strain>
    </source>
</reference>
<proteinExistence type="predicted"/>
<keyword evidence="2" id="KW-1185">Reference proteome</keyword>
<evidence type="ECO:0000313" key="2">
    <source>
        <dbReference type="Proteomes" id="UP000276133"/>
    </source>
</evidence>
<name>A0A3M7T1H8_BRAPC</name>
<sequence length="68" mass="8159">MQDLKENYSPNNQLSTKRLLPKIRWVSSLFFNSELFKISLLQKLPNNILINDKKFIRSFEIKNIKFNT</sequence>
<gene>
    <name evidence="1" type="ORF">BpHYR1_020983</name>
</gene>
<dbReference type="EMBL" id="REGN01000440">
    <property type="protein sequence ID" value="RNA41874.1"/>
    <property type="molecule type" value="Genomic_DNA"/>
</dbReference>